<organism evidence="1 2">
    <name type="scientific">Aquilegia coerulea</name>
    <name type="common">Rocky mountain columbine</name>
    <dbReference type="NCBI Taxonomy" id="218851"/>
    <lineage>
        <taxon>Eukaryota</taxon>
        <taxon>Viridiplantae</taxon>
        <taxon>Streptophyta</taxon>
        <taxon>Embryophyta</taxon>
        <taxon>Tracheophyta</taxon>
        <taxon>Spermatophyta</taxon>
        <taxon>Magnoliopsida</taxon>
        <taxon>Ranunculales</taxon>
        <taxon>Ranunculaceae</taxon>
        <taxon>Thalictroideae</taxon>
        <taxon>Aquilegia</taxon>
    </lineage>
</organism>
<accession>A0A2G5ESG5</accession>
<evidence type="ECO:0000313" key="2">
    <source>
        <dbReference type="Proteomes" id="UP000230069"/>
    </source>
</evidence>
<gene>
    <name evidence="1" type="ORF">AQUCO_00500523v1</name>
</gene>
<proteinExistence type="predicted"/>
<reference evidence="1 2" key="1">
    <citation type="submission" date="2017-09" db="EMBL/GenBank/DDBJ databases">
        <title>WGS assembly of Aquilegia coerulea Goldsmith.</title>
        <authorList>
            <person name="Hodges S."/>
            <person name="Kramer E."/>
            <person name="Nordborg M."/>
            <person name="Tomkins J."/>
            <person name="Borevitz J."/>
            <person name="Derieg N."/>
            <person name="Yan J."/>
            <person name="Mihaltcheva S."/>
            <person name="Hayes R.D."/>
            <person name="Rokhsar D."/>
        </authorList>
    </citation>
    <scope>NUCLEOTIDE SEQUENCE [LARGE SCALE GENOMIC DNA]</scope>
    <source>
        <strain evidence="2">cv. Goldsmith</strain>
    </source>
</reference>
<sequence length="94" mass="10997">MPIRGMNILGVRSVVDRNSQLYIFAFLVSRKRCLKFVYHRSQKRKNSCTAPALKQKKALHLMVTRKVVVLSNHSSNRDWIRHSFKPYTGLMSYS</sequence>
<dbReference type="EMBL" id="KZ305022">
    <property type="protein sequence ID" value="PIA58632.1"/>
    <property type="molecule type" value="Genomic_DNA"/>
</dbReference>
<evidence type="ECO:0000313" key="1">
    <source>
        <dbReference type="EMBL" id="PIA58632.1"/>
    </source>
</evidence>
<dbReference type="InParanoid" id="A0A2G5ESG5"/>
<keyword evidence="2" id="KW-1185">Reference proteome</keyword>
<protein>
    <submittedName>
        <fullName evidence="1">Uncharacterized protein</fullName>
    </submittedName>
</protein>
<name>A0A2G5ESG5_AQUCA</name>
<dbReference type="Proteomes" id="UP000230069">
    <property type="component" value="Unassembled WGS sequence"/>
</dbReference>
<dbReference type="AlphaFoldDB" id="A0A2G5ESG5"/>